<keyword evidence="2" id="KW-1185">Reference proteome</keyword>
<gene>
    <name evidence="1" type="ORF">KP509_30G018700</name>
</gene>
<reference evidence="1" key="1">
    <citation type="submission" date="2021-08" db="EMBL/GenBank/DDBJ databases">
        <title>WGS assembly of Ceratopteris richardii.</title>
        <authorList>
            <person name="Marchant D.B."/>
            <person name="Chen G."/>
            <person name="Jenkins J."/>
            <person name="Shu S."/>
            <person name="Leebens-Mack J."/>
            <person name="Grimwood J."/>
            <person name="Schmutz J."/>
            <person name="Soltis P."/>
            <person name="Soltis D."/>
            <person name="Chen Z.-H."/>
        </authorList>
    </citation>
    <scope>NUCLEOTIDE SEQUENCE</scope>
    <source>
        <strain evidence="1">Whitten #5841</strain>
        <tissue evidence="1">Leaf</tissue>
    </source>
</reference>
<organism evidence="1 2">
    <name type="scientific">Ceratopteris richardii</name>
    <name type="common">Triangle waterfern</name>
    <dbReference type="NCBI Taxonomy" id="49495"/>
    <lineage>
        <taxon>Eukaryota</taxon>
        <taxon>Viridiplantae</taxon>
        <taxon>Streptophyta</taxon>
        <taxon>Embryophyta</taxon>
        <taxon>Tracheophyta</taxon>
        <taxon>Polypodiopsida</taxon>
        <taxon>Polypodiidae</taxon>
        <taxon>Polypodiales</taxon>
        <taxon>Pteridineae</taxon>
        <taxon>Pteridaceae</taxon>
        <taxon>Parkerioideae</taxon>
        <taxon>Ceratopteris</taxon>
    </lineage>
</organism>
<name>A0A8T2R2J9_CERRI</name>
<protein>
    <submittedName>
        <fullName evidence="1">Uncharacterized protein</fullName>
    </submittedName>
</protein>
<comment type="caution">
    <text evidence="1">The sequence shown here is derived from an EMBL/GenBank/DDBJ whole genome shotgun (WGS) entry which is preliminary data.</text>
</comment>
<evidence type="ECO:0000313" key="2">
    <source>
        <dbReference type="Proteomes" id="UP000825935"/>
    </source>
</evidence>
<accession>A0A8T2R2J9</accession>
<proteinExistence type="predicted"/>
<dbReference type="EMBL" id="CM035435">
    <property type="protein sequence ID" value="KAH7289783.1"/>
    <property type="molecule type" value="Genomic_DNA"/>
</dbReference>
<evidence type="ECO:0000313" key="1">
    <source>
        <dbReference type="EMBL" id="KAH7289783.1"/>
    </source>
</evidence>
<sequence length="119" mass="13615">MRAKEDKSAAILGSIYGAFTITRASRCVCCCAHQLKFDMVTLGDTSKKPNRYLLLRDGLNLPYRQNRIRKKVQKCLKKIEFILLAARRIGTWMMDLVIRSAQQDCSTFQVRTRDKATVG</sequence>
<dbReference type="AlphaFoldDB" id="A0A8T2R2J9"/>
<dbReference type="Proteomes" id="UP000825935">
    <property type="component" value="Chromosome 30"/>
</dbReference>